<comment type="caution">
    <text evidence="1">The sequence shown here is derived from an EMBL/GenBank/DDBJ whole genome shotgun (WGS) entry which is preliminary data.</text>
</comment>
<dbReference type="EMBL" id="LAJY01000478">
    <property type="protein sequence ID" value="KJV08710.1"/>
    <property type="molecule type" value="Genomic_DNA"/>
</dbReference>
<dbReference type="Proteomes" id="UP000033774">
    <property type="component" value="Unassembled WGS sequence"/>
</dbReference>
<keyword evidence="2" id="KW-1185">Reference proteome</keyword>
<dbReference type="InterPro" id="IPR011050">
    <property type="entry name" value="Pectin_lyase_fold/virulence"/>
</dbReference>
<protein>
    <recommendedName>
        <fullName evidence="3">Pectate lyase superfamily protein domain-containing protein</fullName>
    </recommendedName>
</protein>
<evidence type="ECO:0000313" key="1">
    <source>
        <dbReference type="EMBL" id="KJV08710.1"/>
    </source>
</evidence>
<dbReference type="SUPFAM" id="SSF51126">
    <property type="entry name" value="Pectin lyase-like"/>
    <property type="match status" value="1"/>
</dbReference>
<dbReference type="AlphaFoldDB" id="A0A0F3IPP5"/>
<proteinExistence type="predicted"/>
<name>A0A0F3IPP5_9PROT</name>
<dbReference type="InterPro" id="IPR012334">
    <property type="entry name" value="Pectin_lyas_fold"/>
</dbReference>
<gene>
    <name evidence="1" type="ORF">VZ95_16035</name>
</gene>
<accession>A0A0F3IPP5</accession>
<evidence type="ECO:0000313" key="2">
    <source>
        <dbReference type="Proteomes" id="UP000033774"/>
    </source>
</evidence>
<evidence type="ECO:0008006" key="3">
    <source>
        <dbReference type="Google" id="ProtNLM"/>
    </source>
</evidence>
<organism evidence="1 2">
    <name type="scientific">Elstera litoralis</name>
    <dbReference type="NCBI Taxonomy" id="552518"/>
    <lineage>
        <taxon>Bacteria</taxon>
        <taxon>Pseudomonadati</taxon>
        <taxon>Pseudomonadota</taxon>
        <taxon>Alphaproteobacteria</taxon>
        <taxon>Rhodospirillales</taxon>
        <taxon>Rhodospirillaceae</taxon>
        <taxon>Elstera</taxon>
    </lineage>
</organism>
<reference evidence="1" key="1">
    <citation type="submission" date="2015-03" db="EMBL/GenBank/DDBJ databases">
        <title>Draft genome sequence of Elstera litoralis.</title>
        <authorList>
            <person name="Rahalkar M.C."/>
            <person name="Dhakephalkar P.K."/>
            <person name="Pore S.D."/>
            <person name="Arora P."/>
            <person name="Kapse N.G."/>
            <person name="Pandit P.S."/>
        </authorList>
    </citation>
    <scope>NUCLEOTIDE SEQUENCE [LARGE SCALE GENOMIC DNA]</scope>
    <source>
        <strain evidence="1">Dia-1</strain>
    </source>
</reference>
<sequence>MTAANGRPVFVPAGTFRLNGPLTVTAPVDNHGFGPQLFGEGKDISIMDYRGTGTLLTCQQTVGYRFLKNGLISNMTLTGKSDIPDQSALSLTGAFDWYLNSIVIKNFGGDAVKSPLVSTIYTEMTDVSKTAGSNELTRAAGGFLTRLSVGMGISGPGVPVGSIVTQLVSDFIVKISFPTTLTEVSSIYVIGNSDAIQSILHVQDTEIIQNGGYGIAGYSGLGLILYWKNTKVQANGAGVLIGSGADIDGGVIAGNGTAASGDQAAGLRVARINSGPQNLSVRKIEFDSNYGAQIRLEYLTNGLIEQCRFISHLDGQTNTTMIPNKGVVFGGTLGAAAVATVILEQCSFRADAQGGIAYDGIYLGDTGTYNNITVDNPTWITLTAPNQKKFNKYPHADANTRMYELGKLTVGNPVSNGYVFARGTAVVDLPAATETTIPFPQVLRGDATILTTGIPNTGLWQFDVTISLSDLGTTETGTFSVIANGAVKTLSWAANGQSSLTINGSFPMILSQSTTPPVVKLRRNGGTGVARVNFAASSTTLYVSFIG</sequence>
<dbReference type="Gene3D" id="2.160.20.10">
    <property type="entry name" value="Single-stranded right-handed beta-helix, Pectin lyase-like"/>
    <property type="match status" value="1"/>
</dbReference>